<dbReference type="InterPro" id="IPR011042">
    <property type="entry name" value="6-blade_b-propeller_TolB-like"/>
</dbReference>
<feature type="region of interest" description="Disordered" evidence="1">
    <location>
        <begin position="364"/>
        <end position="383"/>
    </location>
</feature>
<name>A0ABT4X4V3_9BACI</name>
<evidence type="ECO:0000256" key="1">
    <source>
        <dbReference type="SAM" id="MobiDB-lite"/>
    </source>
</evidence>
<feature type="region of interest" description="Disordered" evidence="1">
    <location>
        <begin position="28"/>
        <end position="67"/>
    </location>
</feature>
<dbReference type="InterPro" id="IPR003431">
    <property type="entry name" value="B-propeller_Phytase"/>
</dbReference>
<evidence type="ECO:0000259" key="2">
    <source>
        <dbReference type="PROSITE" id="PS51662"/>
    </source>
</evidence>
<dbReference type="Gene3D" id="2.120.10.30">
    <property type="entry name" value="TolB, C-terminal domain"/>
    <property type="match status" value="1"/>
</dbReference>
<sequence>MKIYKTLAISALTASILTPAFISQTQAKEHHSPKHFEVSPHAETEPVGNGDDAADDPSIWVDPKHPDKSKLITTNKKSGLVVYDLKGKQLNSYDFGKLNNVDLRYNFPLGDKKVDIVGASNRSDGKNTVELYAFDGHSNELKSIVNPNKPIQTDIDEVYGFSLYHSQKTGKFYAMVTGKTGEFEQYELFDNGQGQVEGKKVRAFKMDSQTEGLVTDDEYGTMFISEEDVAIWKFSAEPDGDSKGEIIDRAGGQHLTADIEGLTLYYGEDGKGYLIASSQGDSKYVMYDRKGDHQYVGSFSVKDGHHADGTSHTDGIDVLGFGLGKKYPYGIFVAQDDENIEDQTVANQNFKITSWEKIAKELDDKPDFDDQVNPRKLKNRNEN</sequence>
<comment type="caution">
    <text evidence="3">The sequence shown here is derived from an EMBL/GenBank/DDBJ whole genome shotgun (WGS) entry which is preliminary data.</text>
</comment>
<feature type="domain" description="BPP" evidence="2">
    <location>
        <begin position="28"/>
        <end position="362"/>
    </location>
</feature>
<dbReference type="EMBL" id="JAQKAB010000004">
    <property type="protein sequence ID" value="MDA7026466.1"/>
    <property type="molecule type" value="Genomic_DNA"/>
</dbReference>
<reference evidence="3 4" key="1">
    <citation type="submission" date="2023-01" db="EMBL/GenBank/DDBJ databases">
        <title>Bacillus changyiensis sp. nov., isolated from a coastal deposit.</title>
        <authorList>
            <person name="Xiao G."/>
            <person name="Lai Q."/>
            <person name="Hu Z."/>
            <person name="Shao Z."/>
        </authorList>
    </citation>
    <scope>NUCLEOTIDE SEQUENCE [LARGE SCALE GENOMIC DNA]</scope>
    <source>
        <strain evidence="3 4">CLL-7-23</strain>
    </source>
</reference>
<proteinExistence type="predicted"/>
<gene>
    <name evidence="3" type="ORF">PJ311_07530</name>
</gene>
<protein>
    <submittedName>
        <fullName evidence="3">Phytase</fullName>
    </submittedName>
</protein>
<organism evidence="3 4">
    <name type="scientific">Bacillus changyiensis</name>
    <dbReference type="NCBI Taxonomy" id="3004103"/>
    <lineage>
        <taxon>Bacteria</taxon>
        <taxon>Bacillati</taxon>
        <taxon>Bacillota</taxon>
        <taxon>Bacilli</taxon>
        <taxon>Bacillales</taxon>
        <taxon>Bacillaceae</taxon>
        <taxon>Bacillus</taxon>
    </lineage>
</organism>
<dbReference type="SUPFAM" id="SSF50956">
    <property type="entry name" value="Thermostable phytase (3-phytase)"/>
    <property type="match status" value="1"/>
</dbReference>
<dbReference type="Pfam" id="PF02333">
    <property type="entry name" value="Phytase"/>
    <property type="match status" value="1"/>
</dbReference>
<evidence type="ECO:0000313" key="3">
    <source>
        <dbReference type="EMBL" id="MDA7026466.1"/>
    </source>
</evidence>
<dbReference type="RefSeq" id="WP_271340325.1">
    <property type="nucleotide sequence ID" value="NZ_JAQKAB010000004.1"/>
</dbReference>
<dbReference type="Proteomes" id="UP001211894">
    <property type="component" value="Unassembled WGS sequence"/>
</dbReference>
<accession>A0ABT4X4V3</accession>
<dbReference type="PROSITE" id="PS51662">
    <property type="entry name" value="BP_PHYTASE"/>
    <property type="match status" value="1"/>
</dbReference>
<feature type="compositionally biased region" description="Basic and acidic residues" evidence="1">
    <location>
        <begin position="28"/>
        <end position="44"/>
    </location>
</feature>
<evidence type="ECO:0000313" key="4">
    <source>
        <dbReference type="Proteomes" id="UP001211894"/>
    </source>
</evidence>
<keyword evidence="4" id="KW-1185">Reference proteome</keyword>